<organism evidence="1 2">
    <name type="scientific">Pseudomonas moorei</name>
    <dbReference type="NCBI Taxonomy" id="395599"/>
    <lineage>
        <taxon>Bacteria</taxon>
        <taxon>Pseudomonadati</taxon>
        <taxon>Pseudomonadota</taxon>
        <taxon>Gammaproteobacteria</taxon>
        <taxon>Pseudomonadales</taxon>
        <taxon>Pseudomonadaceae</taxon>
        <taxon>Pseudomonas</taxon>
    </lineage>
</organism>
<dbReference type="AlphaFoldDB" id="A0A1H1G734"/>
<evidence type="ECO:0000313" key="2">
    <source>
        <dbReference type="Proteomes" id="UP000199570"/>
    </source>
</evidence>
<name>A0A1H1G734_9PSED</name>
<reference evidence="2" key="1">
    <citation type="submission" date="2016-10" db="EMBL/GenBank/DDBJ databases">
        <authorList>
            <person name="Varghese N."/>
            <person name="Submissions S."/>
        </authorList>
    </citation>
    <scope>NUCLEOTIDE SEQUENCE [LARGE SCALE GENOMIC DNA]</scope>
    <source>
        <strain evidence="2">BS3775</strain>
    </source>
</reference>
<proteinExistence type="predicted"/>
<protein>
    <submittedName>
        <fullName evidence="1">Uncharacterized protein</fullName>
    </submittedName>
</protein>
<dbReference type="EMBL" id="FNKJ01000003">
    <property type="protein sequence ID" value="SDR09064.1"/>
    <property type="molecule type" value="Genomic_DNA"/>
</dbReference>
<gene>
    <name evidence="1" type="ORF">SAMN04490195_3139</name>
</gene>
<evidence type="ECO:0000313" key="1">
    <source>
        <dbReference type="EMBL" id="SDR09064.1"/>
    </source>
</evidence>
<keyword evidence="2" id="KW-1185">Reference proteome</keyword>
<dbReference type="Proteomes" id="UP000199570">
    <property type="component" value="Unassembled WGS sequence"/>
</dbReference>
<dbReference type="OrthoDB" id="9917778at2"/>
<dbReference type="RefSeq" id="WP_090323189.1">
    <property type="nucleotide sequence ID" value="NZ_FNKJ01000003.1"/>
</dbReference>
<sequence length="65" mass="6920">MSGAKRKALTAGRALNAKAGQRLIAVTADIELIAARGPSPADLYLEEEFNNLSKYNSQNRATGSQ</sequence>
<accession>A0A1H1G734</accession>